<organism evidence="3">
    <name type="scientific">Perkinsus marinus (strain ATCC 50983 / TXsc)</name>
    <dbReference type="NCBI Taxonomy" id="423536"/>
    <lineage>
        <taxon>Eukaryota</taxon>
        <taxon>Sar</taxon>
        <taxon>Alveolata</taxon>
        <taxon>Perkinsozoa</taxon>
        <taxon>Perkinsea</taxon>
        <taxon>Perkinsida</taxon>
        <taxon>Perkinsidae</taxon>
        <taxon>Perkinsus</taxon>
    </lineage>
</organism>
<evidence type="ECO:0000313" key="2">
    <source>
        <dbReference type="EMBL" id="EER11205.1"/>
    </source>
</evidence>
<dbReference type="RefSeq" id="XP_002779410.1">
    <property type="nucleotide sequence ID" value="XM_002779364.1"/>
</dbReference>
<gene>
    <name evidence="2" type="ORF">Pmar_PMAR014503</name>
</gene>
<dbReference type="Proteomes" id="UP000007800">
    <property type="component" value="Unassembled WGS sequence"/>
</dbReference>
<protein>
    <submittedName>
        <fullName evidence="2">Uncharacterized protein</fullName>
    </submittedName>
</protein>
<dbReference type="GeneID" id="9056901"/>
<dbReference type="InParanoid" id="C5KW94"/>
<evidence type="ECO:0000256" key="1">
    <source>
        <dbReference type="SAM" id="MobiDB-lite"/>
    </source>
</evidence>
<feature type="region of interest" description="Disordered" evidence="1">
    <location>
        <begin position="1"/>
        <end position="141"/>
    </location>
</feature>
<proteinExistence type="predicted"/>
<sequence>MLTTSNSASENSGASNYGLRVDEAARNGINTDDETGVHTQTDNYYPPVDGPWPQQGYSGPDFPGTTDRNTQHPIGPTTYEDNYRRHHRPPLQRQTREASPTGVTVFLRDQRGQPPVVSEPRQAPLPSYHVPSGDYSGQQVPPPATHPPLYGGAPYTQLDYRGQPGNYNYVPPLQQPVHLGTPYAQYTNLPYYPGNYSKHGPQPPPQAPPSMFYVPRKRGTYHYGWCEGCNDYNCSSQITIKDYDSAA</sequence>
<dbReference type="EMBL" id="GG676994">
    <property type="protein sequence ID" value="EER11205.1"/>
    <property type="molecule type" value="Genomic_DNA"/>
</dbReference>
<keyword evidence="3" id="KW-1185">Reference proteome</keyword>
<accession>C5KW94</accession>
<evidence type="ECO:0000313" key="3">
    <source>
        <dbReference type="Proteomes" id="UP000007800"/>
    </source>
</evidence>
<reference evidence="2 3" key="1">
    <citation type="submission" date="2008-07" db="EMBL/GenBank/DDBJ databases">
        <authorList>
            <person name="El-Sayed N."/>
            <person name="Caler E."/>
            <person name="Inman J."/>
            <person name="Amedeo P."/>
            <person name="Hass B."/>
            <person name="Wortman J."/>
        </authorList>
    </citation>
    <scope>NUCLEOTIDE SEQUENCE [LARGE SCALE GENOMIC DNA]</scope>
    <source>
        <strain evidence="3">ATCC 50983 / TXsc</strain>
    </source>
</reference>
<name>C5KW94_PERM5</name>
<dbReference type="AlphaFoldDB" id="C5KW94"/>
<feature type="compositionally biased region" description="Low complexity" evidence="1">
    <location>
        <begin position="1"/>
        <end position="16"/>
    </location>
</feature>